<organism evidence="1 2">
    <name type="scientific">Flavilitoribacter nigricans (strain ATCC 23147 / DSM 23189 / NBRC 102662 / NCIMB 1420 / SS-2)</name>
    <name type="common">Lewinella nigricans</name>
    <dbReference type="NCBI Taxonomy" id="1122177"/>
    <lineage>
        <taxon>Bacteria</taxon>
        <taxon>Pseudomonadati</taxon>
        <taxon>Bacteroidota</taxon>
        <taxon>Saprospiria</taxon>
        <taxon>Saprospirales</taxon>
        <taxon>Lewinellaceae</taxon>
        <taxon>Flavilitoribacter</taxon>
    </lineage>
</organism>
<dbReference type="Proteomes" id="UP000223913">
    <property type="component" value="Unassembled WGS sequence"/>
</dbReference>
<comment type="caution">
    <text evidence="1">The sequence shown here is derived from an EMBL/GenBank/DDBJ whole genome shotgun (WGS) entry which is preliminary data.</text>
</comment>
<gene>
    <name evidence="1" type="ORF">CRP01_34815</name>
</gene>
<dbReference type="AlphaFoldDB" id="A0A2D0MZW5"/>
<sequence>MWVFHFSILQHIHLRYLLYKKDLLPKKLVHFLKEATKQNILESDGGSWRFRHRIIQDHLAKHWVVEYSTREEEAVQEI</sequence>
<proteinExistence type="predicted"/>
<evidence type="ECO:0000313" key="2">
    <source>
        <dbReference type="Proteomes" id="UP000223913"/>
    </source>
</evidence>
<keyword evidence="2" id="KW-1185">Reference proteome</keyword>
<name>A0A2D0MZW5_FLAN2</name>
<accession>A0A2D0MZW5</accession>
<dbReference type="EMBL" id="PDUD01000048">
    <property type="protein sequence ID" value="PHN01814.1"/>
    <property type="molecule type" value="Genomic_DNA"/>
</dbReference>
<protein>
    <submittedName>
        <fullName evidence="1">Uncharacterized protein</fullName>
    </submittedName>
</protein>
<evidence type="ECO:0000313" key="1">
    <source>
        <dbReference type="EMBL" id="PHN01814.1"/>
    </source>
</evidence>
<reference evidence="1 2" key="1">
    <citation type="submission" date="2017-10" db="EMBL/GenBank/DDBJ databases">
        <title>The draft genome sequence of Lewinella nigricans NBRC 102662.</title>
        <authorList>
            <person name="Wang K."/>
        </authorList>
    </citation>
    <scope>NUCLEOTIDE SEQUENCE [LARGE SCALE GENOMIC DNA]</scope>
    <source>
        <strain evidence="1 2">NBRC 102662</strain>
    </source>
</reference>